<comment type="caution">
    <text evidence="1">The sequence shown here is derived from an EMBL/GenBank/DDBJ whole genome shotgun (WGS) entry which is preliminary data.</text>
</comment>
<dbReference type="EMBL" id="BQMJ01000063">
    <property type="protein sequence ID" value="GJQ15043.1"/>
    <property type="molecule type" value="Genomic_DNA"/>
</dbReference>
<dbReference type="Proteomes" id="UP001061958">
    <property type="component" value="Unassembled WGS sequence"/>
</dbReference>
<accession>A0A9C7Q217</accession>
<reference evidence="1" key="1">
    <citation type="journal article" date="2022" name="Proc. Natl. Acad. Sci. U.S.A.">
        <title>Life cycle and functional genomics of the unicellular red alga Galdieria for elucidating algal and plant evolution and industrial use.</title>
        <authorList>
            <person name="Hirooka S."/>
            <person name="Itabashi T."/>
            <person name="Ichinose T.M."/>
            <person name="Onuma R."/>
            <person name="Fujiwara T."/>
            <person name="Yamashita S."/>
            <person name="Jong L.W."/>
            <person name="Tomita R."/>
            <person name="Iwane A.H."/>
            <person name="Miyagishima S.Y."/>
        </authorList>
    </citation>
    <scope>NUCLEOTIDE SEQUENCE</scope>
    <source>
        <strain evidence="1">NBRC 102759</strain>
    </source>
</reference>
<proteinExistence type="predicted"/>
<sequence length="340" mass="39466">MQDSSSTALFKAFKTSRFHCWKLWESCSRKANLKRPSSTSLVELGEEIFEFLGILVTLTRLLRNIRRRNDYLTRKLSGSLRKMEFLRIQRNKFESKIRELILLSNSSVLESLKLQPPWKMLCSLQVEEMYGPRIAGMVTRTLQTEYQAWELETLLNRFNSYWLCKHLQRSQFCLFIPIQKRQCSVYVLANTLYSIRKISISQTTLLLENIQFRLKLKKQDIAMCENNPVKTDEYALGAALTFSVKGDTRIWNVSIEEDLCSELSLECPHCSHGSFTSSNEYPLFRIEVEPNIPLEKIRILQHLLLSFSMEDISERISIVTSELSNVFVVSETKSETTSGS</sequence>
<dbReference type="AlphaFoldDB" id="A0A9C7Q217"/>
<organism evidence="1 2">
    <name type="scientific">Galdieria partita</name>
    <dbReference type="NCBI Taxonomy" id="83374"/>
    <lineage>
        <taxon>Eukaryota</taxon>
        <taxon>Rhodophyta</taxon>
        <taxon>Bangiophyceae</taxon>
        <taxon>Galdieriales</taxon>
        <taxon>Galdieriaceae</taxon>
        <taxon>Galdieria</taxon>
    </lineage>
</organism>
<dbReference type="OrthoDB" id="10434303at2759"/>
<name>A0A9C7Q217_9RHOD</name>
<gene>
    <name evidence="1" type="ORF">GpartN1_g6834.t1</name>
</gene>
<evidence type="ECO:0000313" key="1">
    <source>
        <dbReference type="EMBL" id="GJQ15043.1"/>
    </source>
</evidence>
<reference evidence="1" key="2">
    <citation type="submission" date="2022-01" db="EMBL/GenBank/DDBJ databases">
        <authorList>
            <person name="Hirooka S."/>
            <person name="Miyagishima S.Y."/>
        </authorList>
    </citation>
    <scope>NUCLEOTIDE SEQUENCE</scope>
    <source>
        <strain evidence="1">NBRC 102759</strain>
    </source>
</reference>
<keyword evidence="2" id="KW-1185">Reference proteome</keyword>
<evidence type="ECO:0000313" key="2">
    <source>
        <dbReference type="Proteomes" id="UP001061958"/>
    </source>
</evidence>
<protein>
    <submittedName>
        <fullName evidence="1">Uncharacterized protein</fullName>
    </submittedName>
</protein>